<protein>
    <submittedName>
        <fullName evidence="2">Superoxide dismutase [Cu-Zn]</fullName>
    </submittedName>
</protein>
<feature type="domain" description="Superoxide dismutase copper/zinc binding" evidence="1">
    <location>
        <begin position="16"/>
        <end position="79"/>
    </location>
</feature>
<dbReference type="SUPFAM" id="SSF49329">
    <property type="entry name" value="Cu,Zn superoxide dismutase-like"/>
    <property type="match status" value="1"/>
</dbReference>
<evidence type="ECO:0000259" key="1">
    <source>
        <dbReference type="Pfam" id="PF00080"/>
    </source>
</evidence>
<dbReference type="Pfam" id="PF00080">
    <property type="entry name" value="Sod_Cu"/>
    <property type="match status" value="1"/>
</dbReference>
<gene>
    <name evidence="2" type="ORF">PoB_007366000</name>
</gene>
<dbReference type="Gene3D" id="2.60.40.200">
    <property type="entry name" value="Superoxide dismutase, copper/zinc binding domain"/>
    <property type="match status" value="1"/>
</dbReference>
<dbReference type="EMBL" id="BLXT01008250">
    <property type="protein sequence ID" value="GFO47155.1"/>
    <property type="molecule type" value="Genomic_DNA"/>
</dbReference>
<comment type="caution">
    <text evidence="2">The sequence shown here is derived from an EMBL/GenBank/DDBJ whole genome shotgun (WGS) entry which is preliminary data.</text>
</comment>
<dbReference type="GO" id="GO:0005507">
    <property type="term" value="F:copper ion binding"/>
    <property type="evidence" value="ECO:0007669"/>
    <property type="project" value="InterPro"/>
</dbReference>
<dbReference type="InterPro" id="IPR018152">
    <property type="entry name" value="SOD_Cu/Zn_BS"/>
</dbReference>
<accession>A0AAV4DSN1</accession>
<evidence type="ECO:0000313" key="2">
    <source>
        <dbReference type="EMBL" id="GFO47155.1"/>
    </source>
</evidence>
<dbReference type="InterPro" id="IPR024134">
    <property type="entry name" value="SOD_Cu/Zn_/chaperone"/>
</dbReference>
<evidence type="ECO:0000313" key="3">
    <source>
        <dbReference type="Proteomes" id="UP000735302"/>
    </source>
</evidence>
<dbReference type="InterPro" id="IPR036423">
    <property type="entry name" value="SOD-like_Cu/Zn_dom_sf"/>
</dbReference>
<dbReference type="PANTHER" id="PTHR10003">
    <property type="entry name" value="SUPEROXIDE DISMUTASE CU-ZN -RELATED"/>
    <property type="match status" value="1"/>
</dbReference>
<dbReference type="Proteomes" id="UP000735302">
    <property type="component" value="Unassembled WGS sequence"/>
</dbReference>
<name>A0AAV4DSN1_9GAST</name>
<dbReference type="InterPro" id="IPR001424">
    <property type="entry name" value="SOD_Cu_Zn_dom"/>
</dbReference>
<sequence length="81" mass="8416">MVKAICVLSPGCVSGVTGTLTFTQEKANDKTIVSGQVKGLTPGLHGFHIHEFGDYSNGCMSAGSHFNPLGKTHGGPDSDIR</sequence>
<proteinExistence type="predicted"/>
<organism evidence="2 3">
    <name type="scientific">Plakobranchus ocellatus</name>
    <dbReference type="NCBI Taxonomy" id="259542"/>
    <lineage>
        <taxon>Eukaryota</taxon>
        <taxon>Metazoa</taxon>
        <taxon>Spiralia</taxon>
        <taxon>Lophotrochozoa</taxon>
        <taxon>Mollusca</taxon>
        <taxon>Gastropoda</taxon>
        <taxon>Heterobranchia</taxon>
        <taxon>Euthyneura</taxon>
        <taxon>Panpulmonata</taxon>
        <taxon>Sacoglossa</taxon>
        <taxon>Placobranchoidea</taxon>
        <taxon>Plakobranchidae</taxon>
        <taxon>Plakobranchus</taxon>
    </lineage>
</organism>
<dbReference type="PROSITE" id="PS00087">
    <property type="entry name" value="SOD_CU_ZN_1"/>
    <property type="match status" value="1"/>
</dbReference>
<dbReference type="AlphaFoldDB" id="A0AAV4DSN1"/>
<reference evidence="2 3" key="1">
    <citation type="journal article" date="2021" name="Elife">
        <title>Chloroplast acquisition without the gene transfer in kleptoplastic sea slugs, Plakobranchus ocellatus.</title>
        <authorList>
            <person name="Maeda T."/>
            <person name="Takahashi S."/>
            <person name="Yoshida T."/>
            <person name="Shimamura S."/>
            <person name="Takaki Y."/>
            <person name="Nagai Y."/>
            <person name="Toyoda A."/>
            <person name="Suzuki Y."/>
            <person name="Arimoto A."/>
            <person name="Ishii H."/>
            <person name="Satoh N."/>
            <person name="Nishiyama T."/>
            <person name="Hasebe M."/>
            <person name="Maruyama T."/>
            <person name="Minagawa J."/>
            <person name="Obokata J."/>
            <person name="Shigenobu S."/>
        </authorList>
    </citation>
    <scope>NUCLEOTIDE SEQUENCE [LARGE SCALE GENOMIC DNA]</scope>
</reference>
<dbReference type="GO" id="GO:0006801">
    <property type="term" value="P:superoxide metabolic process"/>
    <property type="evidence" value="ECO:0007669"/>
    <property type="project" value="InterPro"/>
</dbReference>
<keyword evidence="3" id="KW-1185">Reference proteome</keyword>